<sequence>MTADATTPANSATPASTTTPALSAATLEAAARIMADCDRLAAISALEDGIERTYLTPEHARHNAVAAELMTAAGMRTWQDAAGNQRGRLEGSRPGLPALVLASHLDTVPDAGRYDGILGVLLAIETVARLKDRASELPVALEVVAFADEEGTRFGATLLGSRALAGTWEQDWFALEDKDGITMAEAFTRFGLDPAHIADAALSPDEIAGYLEVHIEQGPYLEAADRPLGVVTSIAGARRFTLTILGEARHAGGTPYDRRRDALIGASRAVLDIEQIARERGAIATVGRLQAYPGGVNVVPGRVEMSLDLRAETDELRDAVLEETLGSIRGFCTERGLSLEVEQIHEASAVPCAPHLMDAVRTGIRAVGDDAVGDDAPLELFSRAGHDAMAMAALTDIGMLFVRCADGISHHPDESVTTEDVAAALDAFEAATLAAAGSRAGGSPVDGSRAGGSPVDGSPAEASPATGDPAEESR</sequence>
<evidence type="ECO:0000313" key="9">
    <source>
        <dbReference type="EMBL" id="MBB5832545.1"/>
    </source>
</evidence>
<dbReference type="Pfam" id="PF07687">
    <property type="entry name" value="M20_dimer"/>
    <property type="match status" value="1"/>
</dbReference>
<keyword evidence="4" id="KW-0479">Metal-binding</keyword>
<dbReference type="SUPFAM" id="SSF55031">
    <property type="entry name" value="Bacterial exopeptidase dimerisation domain"/>
    <property type="match status" value="1"/>
</dbReference>
<dbReference type="Gene3D" id="3.40.630.10">
    <property type="entry name" value="Zn peptidases"/>
    <property type="match status" value="1"/>
</dbReference>
<evidence type="ECO:0000313" key="10">
    <source>
        <dbReference type="Proteomes" id="UP000588158"/>
    </source>
</evidence>
<evidence type="ECO:0000256" key="1">
    <source>
        <dbReference type="ARBA" id="ARBA00001936"/>
    </source>
</evidence>
<dbReference type="Gene3D" id="3.30.70.360">
    <property type="match status" value="1"/>
</dbReference>
<evidence type="ECO:0000256" key="2">
    <source>
        <dbReference type="ARBA" id="ARBA00006153"/>
    </source>
</evidence>
<comment type="subunit">
    <text evidence="3">Homodimer.</text>
</comment>
<feature type="domain" description="Peptidase M20 dimerisation" evidence="8">
    <location>
        <begin position="235"/>
        <end position="323"/>
    </location>
</feature>
<dbReference type="InterPro" id="IPR011650">
    <property type="entry name" value="Peptidase_M20_dimer"/>
</dbReference>
<comment type="similarity">
    <text evidence="2">Belongs to the peptidase M20 family.</text>
</comment>
<keyword evidence="5 9" id="KW-0378">Hydrolase</keyword>
<dbReference type="PANTHER" id="PTHR32494:SF19">
    <property type="entry name" value="ALLANTOATE DEIMINASE-RELATED"/>
    <property type="match status" value="1"/>
</dbReference>
<dbReference type="NCBIfam" id="TIGR01879">
    <property type="entry name" value="hydantase"/>
    <property type="match status" value="1"/>
</dbReference>
<evidence type="ECO:0000256" key="5">
    <source>
        <dbReference type="ARBA" id="ARBA00022801"/>
    </source>
</evidence>
<keyword evidence="6" id="KW-0464">Manganese</keyword>
<dbReference type="Pfam" id="PF01546">
    <property type="entry name" value="Peptidase_M20"/>
    <property type="match status" value="1"/>
</dbReference>
<feature type="region of interest" description="Disordered" evidence="7">
    <location>
        <begin position="1"/>
        <end position="20"/>
    </location>
</feature>
<organism evidence="9 10">
    <name type="scientific">Brachybacterium aquaticum</name>
    <dbReference type="NCBI Taxonomy" id="1432564"/>
    <lineage>
        <taxon>Bacteria</taxon>
        <taxon>Bacillati</taxon>
        <taxon>Actinomycetota</taxon>
        <taxon>Actinomycetes</taxon>
        <taxon>Micrococcales</taxon>
        <taxon>Dermabacteraceae</taxon>
        <taxon>Brachybacterium</taxon>
    </lineage>
</organism>
<dbReference type="PANTHER" id="PTHR32494">
    <property type="entry name" value="ALLANTOATE DEIMINASE-RELATED"/>
    <property type="match status" value="1"/>
</dbReference>
<name>A0A841AGT6_9MICO</name>
<gene>
    <name evidence="9" type="ORF">HNR70_002358</name>
</gene>
<accession>A0A841AGT6</accession>
<dbReference type="GO" id="GO:0047652">
    <property type="term" value="F:allantoate deiminase activity"/>
    <property type="evidence" value="ECO:0007669"/>
    <property type="project" value="UniProtKB-EC"/>
</dbReference>
<feature type="region of interest" description="Disordered" evidence="7">
    <location>
        <begin position="436"/>
        <end position="474"/>
    </location>
</feature>
<dbReference type="GO" id="GO:0046872">
    <property type="term" value="F:metal ion binding"/>
    <property type="evidence" value="ECO:0007669"/>
    <property type="project" value="UniProtKB-KW"/>
</dbReference>
<evidence type="ECO:0000256" key="7">
    <source>
        <dbReference type="SAM" id="MobiDB-lite"/>
    </source>
</evidence>
<comment type="caution">
    <text evidence="9">The sequence shown here is derived from an EMBL/GenBank/DDBJ whole genome shotgun (WGS) entry which is preliminary data.</text>
</comment>
<dbReference type="InterPro" id="IPR036264">
    <property type="entry name" value="Bact_exopeptidase_dim_dom"/>
</dbReference>
<dbReference type="RefSeq" id="WP_184325853.1">
    <property type="nucleotide sequence ID" value="NZ_JACHLZ010000001.1"/>
</dbReference>
<dbReference type="CDD" id="cd03884">
    <property type="entry name" value="M20_bAS"/>
    <property type="match status" value="1"/>
</dbReference>
<reference evidence="9 10" key="1">
    <citation type="submission" date="2020-08" db="EMBL/GenBank/DDBJ databases">
        <title>Sequencing the genomes of 1000 actinobacteria strains.</title>
        <authorList>
            <person name="Klenk H.-P."/>
        </authorList>
    </citation>
    <scope>NUCLEOTIDE SEQUENCE [LARGE SCALE GENOMIC DNA]</scope>
    <source>
        <strain evidence="9 10">DSM 28796</strain>
    </source>
</reference>
<proteinExistence type="inferred from homology"/>
<dbReference type="AlphaFoldDB" id="A0A841AGT6"/>
<dbReference type="InterPro" id="IPR002933">
    <property type="entry name" value="Peptidase_M20"/>
</dbReference>
<evidence type="ECO:0000256" key="4">
    <source>
        <dbReference type="ARBA" id="ARBA00022723"/>
    </source>
</evidence>
<keyword evidence="10" id="KW-1185">Reference proteome</keyword>
<evidence type="ECO:0000256" key="3">
    <source>
        <dbReference type="ARBA" id="ARBA00011738"/>
    </source>
</evidence>
<evidence type="ECO:0000256" key="6">
    <source>
        <dbReference type="ARBA" id="ARBA00023211"/>
    </source>
</evidence>
<evidence type="ECO:0000259" key="8">
    <source>
        <dbReference type="Pfam" id="PF07687"/>
    </source>
</evidence>
<dbReference type="EMBL" id="JACHLZ010000001">
    <property type="protein sequence ID" value="MBB5832545.1"/>
    <property type="molecule type" value="Genomic_DNA"/>
</dbReference>
<dbReference type="SUPFAM" id="SSF53187">
    <property type="entry name" value="Zn-dependent exopeptidases"/>
    <property type="match status" value="1"/>
</dbReference>
<protein>
    <submittedName>
        <fullName evidence="9">Allantoate deiminase</fullName>
        <ecNumber evidence="9">3.5.3.9</ecNumber>
    </submittedName>
</protein>
<dbReference type="EC" id="3.5.3.9" evidence="9"/>
<dbReference type="NCBIfam" id="NF006775">
    <property type="entry name" value="PRK09290.2-5"/>
    <property type="match status" value="1"/>
</dbReference>
<dbReference type="InterPro" id="IPR010158">
    <property type="entry name" value="Amidase_Cbmase"/>
</dbReference>
<comment type="cofactor">
    <cofactor evidence="1">
        <name>Mn(2+)</name>
        <dbReference type="ChEBI" id="CHEBI:29035"/>
    </cofactor>
</comment>
<dbReference type="Proteomes" id="UP000588158">
    <property type="component" value="Unassembled WGS sequence"/>
</dbReference>